<protein>
    <recommendedName>
        <fullName evidence="10 12">Adenylosuccinate synthetase</fullName>
        <shortName evidence="10">AMPSase</shortName>
        <shortName evidence="10">AdSS</shortName>
        <ecNumber evidence="10 12">6.3.4.4</ecNumber>
    </recommendedName>
    <alternativeName>
        <fullName evidence="10">IMP--aspartate ligase</fullName>
    </alternativeName>
</protein>
<feature type="binding site" evidence="10">
    <location>
        <position position="13"/>
    </location>
    <ligand>
        <name>Mg(2+)</name>
        <dbReference type="ChEBI" id="CHEBI:18420"/>
    </ligand>
</feature>
<dbReference type="AlphaFoldDB" id="A0A0D1ZLM0"/>
<feature type="binding site" evidence="10">
    <location>
        <begin position="332"/>
        <end position="338"/>
    </location>
    <ligand>
        <name>substrate</name>
    </ligand>
</feature>
<gene>
    <name evidence="14" type="ORF">PV08_08923</name>
</gene>
<keyword evidence="5 10" id="KW-0479">Metal-binding</keyword>
<dbReference type="FunFam" id="3.90.170.10:FF:000001">
    <property type="entry name" value="Adenylosuccinate synthetase"/>
    <property type="match status" value="1"/>
</dbReference>
<keyword evidence="13" id="KW-0175">Coiled coil</keyword>
<evidence type="ECO:0000256" key="11">
    <source>
        <dbReference type="PROSITE-ProRule" id="PRU10134"/>
    </source>
</evidence>
<comment type="cofactor">
    <cofactor evidence="10">
        <name>Mg(2+)</name>
        <dbReference type="ChEBI" id="CHEBI:18420"/>
    </cofactor>
    <text evidence="10">Binds 1 Mg(2+) ion per subunit.</text>
</comment>
<keyword evidence="4 10" id="KW-0436">Ligase</keyword>
<dbReference type="PANTHER" id="PTHR11846:SF0">
    <property type="entry name" value="ADENYLOSUCCINATE SYNTHETASE"/>
    <property type="match status" value="1"/>
</dbReference>
<dbReference type="GO" id="GO:0004019">
    <property type="term" value="F:adenylosuccinate synthase activity"/>
    <property type="evidence" value="ECO:0007669"/>
    <property type="project" value="UniProtKB-UniRule"/>
</dbReference>
<feature type="active site" description="Proton donor" evidence="10">
    <location>
        <position position="41"/>
    </location>
</feature>
<feature type="coiled-coil region" evidence="13">
    <location>
        <begin position="155"/>
        <end position="182"/>
    </location>
</feature>
<dbReference type="InterPro" id="IPR033128">
    <property type="entry name" value="Adenylosuccin_syn_Lys_AS"/>
</dbReference>
<feature type="binding site" evidence="10">
    <location>
        <position position="40"/>
    </location>
    <ligand>
        <name>Mg(2+)</name>
        <dbReference type="ChEBI" id="CHEBI:18420"/>
    </ligand>
</feature>
<organism evidence="14 15">
    <name type="scientific">Exophiala spinifera</name>
    <dbReference type="NCBI Taxonomy" id="91928"/>
    <lineage>
        <taxon>Eukaryota</taxon>
        <taxon>Fungi</taxon>
        <taxon>Dikarya</taxon>
        <taxon>Ascomycota</taxon>
        <taxon>Pezizomycotina</taxon>
        <taxon>Eurotiomycetes</taxon>
        <taxon>Chaetothyriomycetidae</taxon>
        <taxon>Chaetothyriales</taxon>
        <taxon>Herpotrichiellaceae</taxon>
        <taxon>Exophiala</taxon>
    </lineage>
</organism>
<feature type="binding site" evidence="10">
    <location>
        <position position="260"/>
    </location>
    <ligand>
        <name>IMP</name>
        <dbReference type="ChEBI" id="CHEBI:58053"/>
    </ligand>
</feature>
<dbReference type="InterPro" id="IPR042111">
    <property type="entry name" value="Adenylosuccinate_synth_dom3"/>
</dbReference>
<dbReference type="GeneID" id="27336006"/>
<evidence type="ECO:0000256" key="10">
    <source>
        <dbReference type="HAMAP-Rule" id="MF_03125"/>
    </source>
</evidence>
<dbReference type="Gene3D" id="1.10.300.10">
    <property type="entry name" value="Adenylosuccinate Synthetase, subunit A, domain 2"/>
    <property type="match status" value="1"/>
</dbReference>
<keyword evidence="9 10" id="KW-0342">GTP-binding</keyword>
<feature type="active site" description="Proton acceptor" evidence="10">
    <location>
        <position position="13"/>
    </location>
</feature>
<keyword evidence="8 10" id="KW-0460">Magnesium</keyword>
<evidence type="ECO:0000256" key="7">
    <source>
        <dbReference type="ARBA" id="ARBA00022755"/>
    </source>
</evidence>
<feature type="binding site" evidence="10">
    <location>
        <begin position="446"/>
        <end position="448"/>
    </location>
    <ligand>
        <name>GTP</name>
        <dbReference type="ChEBI" id="CHEBI:37565"/>
    </ligand>
</feature>
<evidence type="ECO:0000256" key="13">
    <source>
        <dbReference type="SAM" id="Coils"/>
    </source>
</evidence>
<evidence type="ECO:0000256" key="12">
    <source>
        <dbReference type="RuleBase" id="RU000520"/>
    </source>
</evidence>
<dbReference type="SMART" id="SM00788">
    <property type="entry name" value="Adenylsucc_synt"/>
    <property type="match status" value="1"/>
</dbReference>
<keyword evidence="15" id="KW-1185">Reference proteome</keyword>
<proteinExistence type="inferred from homology"/>
<evidence type="ECO:0000313" key="14">
    <source>
        <dbReference type="EMBL" id="KIW13732.1"/>
    </source>
</evidence>
<feature type="binding site" evidence="10">
    <location>
        <position position="336"/>
    </location>
    <ligand>
        <name>IMP</name>
        <dbReference type="ChEBI" id="CHEBI:58053"/>
    </ligand>
</feature>
<dbReference type="OrthoDB" id="10265645at2759"/>
<keyword evidence="6 10" id="KW-0547">Nucleotide-binding</keyword>
<evidence type="ECO:0000256" key="3">
    <source>
        <dbReference type="ARBA" id="ARBA00022490"/>
    </source>
</evidence>
<dbReference type="Pfam" id="PF00709">
    <property type="entry name" value="Adenylsucc_synt"/>
    <property type="match status" value="1"/>
</dbReference>
<dbReference type="InterPro" id="IPR018220">
    <property type="entry name" value="Adenylosuccin_syn_GTP-bd"/>
</dbReference>
<name>A0A0D1ZLM0_9EURO</name>
<comment type="similarity">
    <text evidence="10 12">Belongs to the adenylosuccinate synthetase family.</text>
</comment>
<evidence type="ECO:0000256" key="5">
    <source>
        <dbReference type="ARBA" id="ARBA00022723"/>
    </source>
</evidence>
<dbReference type="NCBIfam" id="TIGR00184">
    <property type="entry name" value="purA"/>
    <property type="match status" value="1"/>
</dbReference>
<keyword evidence="7 10" id="KW-0658">Purine biosynthesis</keyword>
<feature type="binding site" evidence="10">
    <location>
        <begin position="364"/>
        <end position="366"/>
    </location>
    <ligand>
        <name>GTP</name>
        <dbReference type="ChEBI" id="CHEBI:37565"/>
    </ligand>
</feature>
<dbReference type="HOGENOM" id="CLU_029848_3_2_1"/>
<dbReference type="InterPro" id="IPR042109">
    <property type="entry name" value="Adenylosuccinate_synth_dom1"/>
</dbReference>
<evidence type="ECO:0000256" key="8">
    <source>
        <dbReference type="ARBA" id="ARBA00022842"/>
    </source>
</evidence>
<dbReference type="VEuPathDB" id="FungiDB:PV08_08923"/>
<dbReference type="GO" id="GO:0046040">
    <property type="term" value="P:IMP metabolic process"/>
    <property type="evidence" value="ECO:0007669"/>
    <property type="project" value="TreeGrafter"/>
</dbReference>
<evidence type="ECO:0000256" key="4">
    <source>
        <dbReference type="ARBA" id="ARBA00022598"/>
    </source>
</evidence>
<feature type="binding site" evidence="10">
    <location>
        <position position="245"/>
    </location>
    <ligand>
        <name>IMP</name>
        <dbReference type="ChEBI" id="CHEBI:58053"/>
    </ligand>
</feature>
<accession>A0A0D1ZLM0</accession>
<keyword evidence="3 10" id="KW-0963">Cytoplasm</keyword>
<dbReference type="EC" id="6.3.4.4" evidence="10 12"/>
<feature type="binding site" evidence="10">
    <location>
        <begin position="38"/>
        <end position="41"/>
    </location>
    <ligand>
        <name>IMP</name>
        <dbReference type="ChEBI" id="CHEBI:58053"/>
    </ligand>
</feature>
<feature type="binding site" evidence="10">
    <location>
        <position position="338"/>
    </location>
    <ligand>
        <name>GTP</name>
        <dbReference type="ChEBI" id="CHEBI:37565"/>
    </ligand>
</feature>
<dbReference type="GO" id="GO:0005737">
    <property type="term" value="C:cytoplasm"/>
    <property type="evidence" value="ECO:0007669"/>
    <property type="project" value="UniProtKB-SubCell"/>
</dbReference>
<dbReference type="Gene3D" id="3.40.440.10">
    <property type="entry name" value="Adenylosuccinate Synthetase, subunit A, domain 1"/>
    <property type="match status" value="1"/>
</dbReference>
<dbReference type="InterPro" id="IPR042110">
    <property type="entry name" value="Adenylosuccinate_synth_dom2"/>
</dbReference>
<dbReference type="HAMAP" id="MF_00011">
    <property type="entry name" value="Adenylosucc_synth"/>
    <property type="match status" value="1"/>
</dbReference>
<dbReference type="CDD" id="cd03108">
    <property type="entry name" value="AdSS"/>
    <property type="match status" value="1"/>
</dbReference>
<comment type="pathway">
    <text evidence="10 12">Purine metabolism; AMP biosynthesis via de novo pathway; AMP from IMP: step 1/2.</text>
</comment>
<dbReference type="PROSITE" id="PS00513">
    <property type="entry name" value="ADENYLOSUCCIN_SYN_2"/>
    <property type="match status" value="1"/>
</dbReference>
<evidence type="ECO:0000313" key="15">
    <source>
        <dbReference type="Proteomes" id="UP000053328"/>
    </source>
</evidence>
<dbReference type="RefSeq" id="XP_016233948.1">
    <property type="nucleotide sequence ID" value="XM_016383245.1"/>
</dbReference>
<feature type="binding site" evidence="10">
    <location>
        <begin position="40"/>
        <end position="42"/>
    </location>
    <ligand>
        <name>GTP</name>
        <dbReference type="ChEBI" id="CHEBI:37565"/>
    </ligand>
</feature>
<evidence type="ECO:0000256" key="6">
    <source>
        <dbReference type="ARBA" id="ARBA00022741"/>
    </source>
</evidence>
<dbReference type="Proteomes" id="UP000053328">
    <property type="component" value="Unassembled WGS sequence"/>
</dbReference>
<comment type="subcellular location">
    <subcellularLocation>
        <location evidence="10">Cytoplasm</location>
    </subcellularLocation>
</comment>
<reference evidence="14 15" key="1">
    <citation type="submission" date="2015-01" db="EMBL/GenBank/DDBJ databases">
        <title>The Genome Sequence of Exophiala spinifera CBS89968.</title>
        <authorList>
            <consortium name="The Broad Institute Genomics Platform"/>
            <person name="Cuomo C."/>
            <person name="de Hoog S."/>
            <person name="Gorbushina A."/>
            <person name="Stielow B."/>
            <person name="Teixiera M."/>
            <person name="Abouelleil A."/>
            <person name="Chapman S.B."/>
            <person name="Priest M."/>
            <person name="Young S.K."/>
            <person name="Wortman J."/>
            <person name="Nusbaum C."/>
            <person name="Birren B."/>
        </authorList>
    </citation>
    <scope>NUCLEOTIDE SEQUENCE [LARGE SCALE GENOMIC DNA]</scope>
    <source>
        <strain evidence="14 15">CBS 89968</strain>
    </source>
</reference>
<evidence type="ECO:0000256" key="1">
    <source>
        <dbReference type="ARBA" id="ARBA00003779"/>
    </source>
</evidence>
<evidence type="ECO:0000256" key="9">
    <source>
        <dbReference type="ARBA" id="ARBA00023134"/>
    </source>
</evidence>
<dbReference type="GO" id="GO:0000287">
    <property type="term" value="F:magnesium ion binding"/>
    <property type="evidence" value="ECO:0007669"/>
    <property type="project" value="UniProtKB-UniRule"/>
</dbReference>
<dbReference type="Gene3D" id="3.90.170.10">
    <property type="entry name" value="Adenylosuccinate Synthetase, subunit A, domain 3"/>
    <property type="match status" value="1"/>
</dbReference>
<dbReference type="STRING" id="91928.A0A0D1ZLM0"/>
<sequence length="457" mass="49979">MPVTVVLGAQWGDEGKGKLIDILAQSADMVCRAAGGNNAGHTIVANGVTYDFHILPSGLINPSCKTNLIGAGCVVHIPSFFKELKALEDKGLQGVRDRIKISHRATVCFDLHAVVDGVVEDHHKKIEEGKGMIGTTRKGIGPSYGGKVTRKGVSLWMLVNEEQQWEKKLRELEAECRKLYGDDALQGYDVEDEVTRLRGYREELRKYVVHQVPLLAQGLGRMGVAEKIPEGEAARQANVLIEGANGALLDIDHGTYPFVTSSNTGLGGVLTGLAGVGPRTLTAPGSNVVGVVKAYTTRVGSGPFPTELSAAISPVDADYGVKLQEIGREFGVTTGRRRRCGWFDLVCLKYSAFLNEYTQLNLTKLDVLDTFDEIRVATSYKLGGVVMDDFPVAPEEFEKLEITYKTFPGWQTSTTGCKSFESLPDKAKEYVEYIERELGIPIKWIGTGPRREDMIVR</sequence>
<comment type="function">
    <text evidence="1">Plays an important role in the de novo pathway and in the salvage pathway of purine nucleotide biosynthesis. Catalyzes the first committed step in the biosynthesis of AMP from IMP.</text>
</comment>
<feature type="binding site" evidence="10">
    <location>
        <begin position="13"/>
        <end position="16"/>
    </location>
    <ligand>
        <name>IMP</name>
        <dbReference type="ChEBI" id="CHEBI:58053"/>
    </ligand>
</feature>
<dbReference type="UniPathway" id="UPA00075">
    <property type="reaction ID" value="UER00335"/>
</dbReference>
<feature type="binding site" evidence="10">
    <location>
        <position position="150"/>
    </location>
    <ligand>
        <name>IMP</name>
        <dbReference type="ChEBI" id="CHEBI:58053"/>
        <note>ligand shared between dimeric partners</note>
    </ligand>
</feature>
<feature type="binding site" evidence="10">
    <location>
        <begin position="12"/>
        <end position="18"/>
    </location>
    <ligand>
        <name>GTP</name>
        <dbReference type="ChEBI" id="CHEBI:37565"/>
    </ligand>
</feature>
<feature type="binding site" evidence="10">
    <location>
        <position position="136"/>
    </location>
    <ligand>
        <name>IMP</name>
        <dbReference type="ChEBI" id="CHEBI:58053"/>
    </ligand>
</feature>
<comment type="function">
    <text evidence="12">Plays an important role in the de novo pathway of purine nucleotide biosynthesis.</text>
</comment>
<comment type="subunit">
    <text evidence="2 10">Homodimer.</text>
</comment>
<comment type="catalytic activity">
    <reaction evidence="10 12">
        <text>IMP + L-aspartate + GTP = N(6)-(1,2-dicarboxyethyl)-AMP + GDP + phosphate + 2 H(+)</text>
        <dbReference type="Rhea" id="RHEA:15753"/>
        <dbReference type="ChEBI" id="CHEBI:15378"/>
        <dbReference type="ChEBI" id="CHEBI:29991"/>
        <dbReference type="ChEBI" id="CHEBI:37565"/>
        <dbReference type="ChEBI" id="CHEBI:43474"/>
        <dbReference type="ChEBI" id="CHEBI:57567"/>
        <dbReference type="ChEBI" id="CHEBI:58053"/>
        <dbReference type="ChEBI" id="CHEBI:58189"/>
        <dbReference type="EC" id="6.3.4.4"/>
    </reaction>
</comment>
<dbReference type="PROSITE" id="PS01266">
    <property type="entry name" value="ADENYLOSUCCIN_SYN_1"/>
    <property type="match status" value="1"/>
</dbReference>
<dbReference type="EMBL" id="KN847497">
    <property type="protein sequence ID" value="KIW13732.1"/>
    <property type="molecule type" value="Genomic_DNA"/>
</dbReference>
<dbReference type="GO" id="GO:0044208">
    <property type="term" value="P:'de novo' AMP biosynthetic process"/>
    <property type="evidence" value="ECO:0007669"/>
    <property type="project" value="UniProtKB-UniRule"/>
</dbReference>
<dbReference type="PANTHER" id="PTHR11846">
    <property type="entry name" value="ADENYLOSUCCINATE SYNTHETASE"/>
    <property type="match status" value="1"/>
</dbReference>
<dbReference type="InterPro" id="IPR001114">
    <property type="entry name" value="Adenylosuccinate_synthetase"/>
</dbReference>
<dbReference type="GO" id="GO:0005525">
    <property type="term" value="F:GTP binding"/>
    <property type="evidence" value="ECO:0007669"/>
    <property type="project" value="UniProtKB-UniRule"/>
</dbReference>
<dbReference type="InterPro" id="IPR027417">
    <property type="entry name" value="P-loop_NTPase"/>
</dbReference>
<comment type="function">
    <text evidence="10">Plays an important role in the de novo pathway and in the salvage pathway of purine nucleotide biosynthesis. Catalyzes the first commited step in the biosynthesis of AMP from IMP.</text>
</comment>
<evidence type="ECO:0000256" key="2">
    <source>
        <dbReference type="ARBA" id="ARBA00011738"/>
    </source>
</evidence>
<dbReference type="SUPFAM" id="SSF52540">
    <property type="entry name" value="P-loop containing nucleoside triphosphate hydrolases"/>
    <property type="match status" value="1"/>
</dbReference>
<dbReference type="NCBIfam" id="NF002223">
    <property type="entry name" value="PRK01117.1"/>
    <property type="match status" value="1"/>
</dbReference>
<feature type="active site" evidence="11">
    <location>
        <position position="147"/>
    </location>
</feature>